<dbReference type="STRING" id="9597.ENSPPAP00000042548"/>
<protein>
    <submittedName>
        <fullName evidence="1">Uncharacterized protein</fullName>
    </submittedName>
</protein>
<dbReference type="AlphaFoldDB" id="A0A2R9CN41"/>
<dbReference type="PANTHER" id="PTHR12138">
    <property type="entry name" value="PRIMATE-EXPANDED PROTEIN FAMILY"/>
    <property type="match status" value="1"/>
</dbReference>
<dbReference type="Proteomes" id="UP000240080">
    <property type="component" value="Chromosome 7"/>
</dbReference>
<dbReference type="Bgee" id="ENSPPAG00000043837">
    <property type="expression patterns" value="Expressed in testis and 3 other cell types or tissues"/>
</dbReference>
<sequence length="84" mass="9294">VIHPPQPPKVLQLQVAVSKTKAFFFFFLRQSLTLSPRLECSGAISAHCKLRLPGSRHSPASVSRIAGTTGTHHHTQLFCIFSRD</sequence>
<evidence type="ECO:0000313" key="2">
    <source>
        <dbReference type="Proteomes" id="UP000240080"/>
    </source>
</evidence>
<reference evidence="1" key="2">
    <citation type="submission" date="2025-08" db="UniProtKB">
        <authorList>
            <consortium name="Ensembl"/>
        </authorList>
    </citation>
    <scope>IDENTIFICATION</scope>
</reference>
<dbReference type="OMA" id="HTQLFCI"/>
<reference evidence="1" key="3">
    <citation type="submission" date="2025-09" db="UniProtKB">
        <authorList>
            <consortium name="Ensembl"/>
        </authorList>
    </citation>
    <scope>IDENTIFICATION</scope>
</reference>
<evidence type="ECO:0000313" key="1">
    <source>
        <dbReference type="Ensembl" id="ENSPPAP00000042548.1"/>
    </source>
</evidence>
<keyword evidence="2" id="KW-1185">Reference proteome</keyword>
<proteinExistence type="predicted"/>
<organism evidence="1 2">
    <name type="scientific">Pan paniscus</name>
    <name type="common">Pygmy chimpanzee</name>
    <name type="synonym">Bonobo</name>
    <dbReference type="NCBI Taxonomy" id="9597"/>
    <lineage>
        <taxon>Eukaryota</taxon>
        <taxon>Metazoa</taxon>
        <taxon>Chordata</taxon>
        <taxon>Craniata</taxon>
        <taxon>Vertebrata</taxon>
        <taxon>Euteleostomi</taxon>
        <taxon>Mammalia</taxon>
        <taxon>Eutheria</taxon>
        <taxon>Euarchontoglires</taxon>
        <taxon>Primates</taxon>
        <taxon>Haplorrhini</taxon>
        <taxon>Catarrhini</taxon>
        <taxon>Hominidae</taxon>
        <taxon>Pan</taxon>
    </lineage>
</organism>
<reference evidence="1 2" key="1">
    <citation type="journal article" date="2012" name="Nature">
        <title>The bonobo genome compared with the chimpanzee and human genomes.</title>
        <authorList>
            <person name="Prufer K."/>
            <person name="Munch K."/>
            <person name="Hellmann I."/>
            <person name="Akagi K."/>
            <person name="Miller J.R."/>
            <person name="Walenz B."/>
            <person name="Koren S."/>
            <person name="Sutton G."/>
            <person name="Kodira C."/>
            <person name="Winer R."/>
            <person name="Knight J.R."/>
            <person name="Mullikin J.C."/>
            <person name="Meader S.J."/>
            <person name="Ponting C.P."/>
            <person name="Lunter G."/>
            <person name="Higashino S."/>
            <person name="Hobolth A."/>
            <person name="Dutheil J."/>
            <person name="Karakoc E."/>
            <person name="Alkan C."/>
            <person name="Sajjadian S."/>
            <person name="Catacchio C.R."/>
            <person name="Ventura M."/>
            <person name="Marques-Bonet T."/>
            <person name="Eichler E.E."/>
            <person name="Andre C."/>
            <person name="Atencia R."/>
            <person name="Mugisha L."/>
            <person name="Junhold J."/>
            <person name="Patterson N."/>
            <person name="Siebauer M."/>
            <person name="Good J.M."/>
            <person name="Fischer A."/>
            <person name="Ptak S.E."/>
            <person name="Lachmann M."/>
            <person name="Symer D.E."/>
            <person name="Mailund T."/>
            <person name="Schierup M.H."/>
            <person name="Andres A.M."/>
            <person name="Kelso J."/>
            <person name="Paabo S."/>
        </authorList>
    </citation>
    <scope>NUCLEOTIDE SEQUENCE [LARGE SCALE GENOMIC DNA]</scope>
</reference>
<dbReference type="PANTHER" id="PTHR12138:SF148">
    <property type="entry name" value="SECRETED PROTEIN"/>
    <property type="match status" value="1"/>
</dbReference>
<dbReference type="GeneTree" id="ENSGT00940000163505"/>
<dbReference type="Ensembl" id="ENSPPAT00000065478.1">
    <property type="protein sequence ID" value="ENSPPAP00000042548.1"/>
    <property type="gene ID" value="ENSPPAG00000043837.1"/>
</dbReference>
<dbReference type="EMBL" id="AJFE02023501">
    <property type="status" value="NOT_ANNOTATED_CDS"/>
    <property type="molecule type" value="Genomic_DNA"/>
</dbReference>
<name>A0A2R9CN41_PANPA</name>
<accession>A0A2R9CN41</accession>